<gene>
    <name evidence="5" type="ORF">K8V39_00185</name>
</gene>
<comment type="caution">
    <text evidence="5">The sequence shown here is derived from an EMBL/GenBank/DDBJ whole genome shotgun (WGS) entry which is preliminary data.</text>
</comment>
<dbReference type="Gene3D" id="1.10.10.10">
    <property type="entry name" value="Winged helix-like DNA-binding domain superfamily/Winged helix DNA-binding domain"/>
    <property type="match status" value="1"/>
</dbReference>
<dbReference type="Pfam" id="PF03965">
    <property type="entry name" value="Penicillinase_R"/>
    <property type="match status" value="1"/>
</dbReference>
<sequence>MEKLPQISAAEYEIMKIIWESSPISTNDVCERVPEAHQWSSKTVHTLLSRLTAKQVIAYEQRGRMYYYYPLISQESYLCQENHLFLNRFYNGQASALLSSLLSGSELSDDDLEEMHRLIDSKLGGGEML</sequence>
<proteinExistence type="inferred from homology"/>
<organism evidence="5 6">
    <name type="scientific">Merdimonas faecis</name>
    <dbReference type="NCBI Taxonomy" id="1653435"/>
    <lineage>
        <taxon>Bacteria</taxon>
        <taxon>Bacillati</taxon>
        <taxon>Bacillota</taxon>
        <taxon>Clostridia</taxon>
        <taxon>Lachnospirales</taxon>
        <taxon>Lachnospiraceae</taxon>
        <taxon>Merdimonas</taxon>
    </lineage>
</organism>
<dbReference type="SUPFAM" id="SSF46785">
    <property type="entry name" value="Winged helix' DNA-binding domain"/>
    <property type="match status" value="1"/>
</dbReference>
<dbReference type="AlphaFoldDB" id="A0A9D2VVD9"/>
<dbReference type="InterPro" id="IPR036388">
    <property type="entry name" value="WH-like_DNA-bd_sf"/>
</dbReference>
<evidence type="ECO:0000256" key="1">
    <source>
        <dbReference type="ARBA" id="ARBA00011046"/>
    </source>
</evidence>
<keyword evidence="2" id="KW-0805">Transcription regulation</keyword>
<evidence type="ECO:0000256" key="4">
    <source>
        <dbReference type="ARBA" id="ARBA00023163"/>
    </source>
</evidence>
<dbReference type="GO" id="GO:0003677">
    <property type="term" value="F:DNA binding"/>
    <property type="evidence" value="ECO:0007669"/>
    <property type="project" value="UniProtKB-KW"/>
</dbReference>
<dbReference type="Gene3D" id="1.10.4040.10">
    <property type="entry name" value="Penicillinase repressor domain"/>
    <property type="match status" value="1"/>
</dbReference>
<dbReference type="RefSeq" id="WP_277271416.1">
    <property type="nucleotide sequence ID" value="NZ_DYXE01000003.1"/>
</dbReference>
<evidence type="ECO:0000256" key="3">
    <source>
        <dbReference type="ARBA" id="ARBA00023125"/>
    </source>
</evidence>
<dbReference type="PIRSF" id="PIRSF019455">
    <property type="entry name" value="CopR_AtkY"/>
    <property type="match status" value="1"/>
</dbReference>
<dbReference type="EMBL" id="DYXE01000003">
    <property type="protein sequence ID" value="HJH48669.1"/>
    <property type="molecule type" value="Genomic_DNA"/>
</dbReference>
<evidence type="ECO:0000256" key="2">
    <source>
        <dbReference type="ARBA" id="ARBA00023015"/>
    </source>
</evidence>
<reference evidence="5" key="1">
    <citation type="journal article" date="2021" name="PeerJ">
        <title>Extensive microbial diversity within the chicken gut microbiome revealed by metagenomics and culture.</title>
        <authorList>
            <person name="Gilroy R."/>
            <person name="Ravi A."/>
            <person name="Getino M."/>
            <person name="Pursley I."/>
            <person name="Horton D.L."/>
            <person name="Alikhan N.F."/>
            <person name="Baker D."/>
            <person name="Gharbi K."/>
            <person name="Hall N."/>
            <person name="Watson M."/>
            <person name="Adriaenssens E.M."/>
            <person name="Foster-Nyarko E."/>
            <person name="Jarju S."/>
            <person name="Secka A."/>
            <person name="Antonio M."/>
            <person name="Oren A."/>
            <person name="Chaudhuri R.R."/>
            <person name="La Ragione R."/>
            <person name="Hildebrand F."/>
            <person name="Pallen M.J."/>
        </authorList>
    </citation>
    <scope>NUCLEOTIDE SEQUENCE</scope>
    <source>
        <strain evidence="5">USAMLcec4-12693</strain>
    </source>
</reference>
<comment type="similarity">
    <text evidence="1">Belongs to the BlaI transcriptional regulatory family.</text>
</comment>
<protein>
    <submittedName>
        <fullName evidence="5">BlaI/MecI/CopY family transcriptional regulator</fullName>
    </submittedName>
</protein>
<dbReference type="InterPro" id="IPR036390">
    <property type="entry name" value="WH_DNA-bd_sf"/>
</dbReference>
<dbReference type="Proteomes" id="UP000813420">
    <property type="component" value="Unassembled WGS sequence"/>
</dbReference>
<evidence type="ECO:0000313" key="5">
    <source>
        <dbReference type="EMBL" id="HJH48669.1"/>
    </source>
</evidence>
<reference evidence="5" key="2">
    <citation type="submission" date="2021-09" db="EMBL/GenBank/DDBJ databases">
        <authorList>
            <person name="Gilroy R."/>
        </authorList>
    </citation>
    <scope>NUCLEOTIDE SEQUENCE</scope>
    <source>
        <strain evidence="5">USAMLcec4-12693</strain>
    </source>
</reference>
<evidence type="ECO:0000313" key="6">
    <source>
        <dbReference type="Proteomes" id="UP000813420"/>
    </source>
</evidence>
<dbReference type="InterPro" id="IPR005650">
    <property type="entry name" value="BlaI_family"/>
</dbReference>
<keyword evidence="4" id="KW-0804">Transcription</keyword>
<name>A0A9D2VVD9_9FIRM</name>
<keyword evidence="3" id="KW-0238">DNA-binding</keyword>
<dbReference type="GO" id="GO:0045892">
    <property type="term" value="P:negative regulation of DNA-templated transcription"/>
    <property type="evidence" value="ECO:0007669"/>
    <property type="project" value="InterPro"/>
</dbReference>
<accession>A0A9D2VVD9</accession>